<feature type="transmembrane region" description="Helical" evidence="5">
    <location>
        <begin position="215"/>
        <end position="238"/>
    </location>
</feature>
<dbReference type="SUPFAM" id="SSF103473">
    <property type="entry name" value="MFS general substrate transporter"/>
    <property type="match status" value="1"/>
</dbReference>
<dbReference type="STRING" id="685588.A0A067SR72"/>
<dbReference type="Gene3D" id="1.20.1250.20">
    <property type="entry name" value="MFS general substrate transporter like domains"/>
    <property type="match status" value="1"/>
</dbReference>
<dbReference type="PANTHER" id="PTHR23502">
    <property type="entry name" value="MAJOR FACILITATOR SUPERFAMILY"/>
    <property type="match status" value="1"/>
</dbReference>
<organism evidence="6 7">
    <name type="scientific">Galerina marginata (strain CBS 339.88)</name>
    <dbReference type="NCBI Taxonomy" id="685588"/>
    <lineage>
        <taxon>Eukaryota</taxon>
        <taxon>Fungi</taxon>
        <taxon>Dikarya</taxon>
        <taxon>Basidiomycota</taxon>
        <taxon>Agaricomycotina</taxon>
        <taxon>Agaricomycetes</taxon>
        <taxon>Agaricomycetidae</taxon>
        <taxon>Agaricales</taxon>
        <taxon>Agaricineae</taxon>
        <taxon>Strophariaceae</taxon>
        <taxon>Galerina</taxon>
    </lineage>
</organism>
<feature type="transmembrane region" description="Helical" evidence="5">
    <location>
        <begin position="132"/>
        <end position="149"/>
    </location>
</feature>
<keyword evidence="2 5" id="KW-0812">Transmembrane</keyword>
<dbReference type="InterPro" id="IPR036259">
    <property type="entry name" value="MFS_trans_sf"/>
</dbReference>
<evidence type="ECO:0000256" key="1">
    <source>
        <dbReference type="ARBA" id="ARBA00004141"/>
    </source>
</evidence>
<name>A0A067SR72_GALM3</name>
<feature type="transmembrane region" description="Helical" evidence="5">
    <location>
        <begin position="405"/>
        <end position="426"/>
    </location>
</feature>
<gene>
    <name evidence="6" type="ORF">GALMADRAFT_73576</name>
</gene>
<evidence type="ECO:0000313" key="7">
    <source>
        <dbReference type="Proteomes" id="UP000027222"/>
    </source>
</evidence>
<feature type="transmembrane region" description="Helical" evidence="5">
    <location>
        <begin position="432"/>
        <end position="456"/>
    </location>
</feature>
<dbReference type="InterPro" id="IPR011701">
    <property type="entry name" value="MFS"/>
</dbReference>
<dbReference type="AlphaFoldDB" id="A0A067SR72"/>
<keyword evidence="3 5" id="KW-1133">Transmembrane helix</keyword>
<feature type="transmembrane region" description="Helical" evidence="5">
    <location>
        <begin position="322"/>
        <end position="346"/>
    </location>
</feature>
<keyword evidence="7" id="KW-1185">Reference proteome</keyword>
<evidence type="ECO:0008006" key="8">
    <source>
        <dbReference type="Google" id="ProtNLM"/>
    </source>
</evidence>
<evidence type="ECO:0000256" key="2">
    <source>
        <dbReference type="ARBA" id="ARBA00022692"/>
    </source>
</evidence>
<dbReference type="GO" id="GO:0022857">
    <property type="term" value="F:transmembrane transporter activity"/>
    <property type="evidence" value="ECO:0007669"/>
    <property type="project" value="InterPro"/>
</dbReference>
<evidence type="ECO:0000313" key="6">
    <source>
        <dbReference type="EMBL" id="KDR72507.1"/>
    </source>
</evidence>
<dbReference type="PANTHER" id="PTHR23502:SF22">
    <property type="entry name" value="MAJOR FACILITATOR SUPERFAMILY (MFS) PROFILE DOMAIN-CONTAINING PROTEIN"/>
    <property type="match status" value="1"/>
</dbReference>
<feature type="transmembrane region" description="Helical" evidence="5">
    <location>
        <begin position="244"/>
        <end position="264"/>
    </location>
</feature>
<feature type="transmembrane region" description="Helical" evidence="5">
    <location>
        <begin position="156"/>
        <end position="175"/>
    </location>
</feature>
<dbReference type="Pfam" id="PF07690">
    <property type="entry name" value="MFS_1"/>
    <property type="match status" value="1"/>
</dbReference>
<proteinExistence type="predicted"/>
<feature type="transmembrane region" description="Helical" evidence="5">
    <location>
        <begin position="90"/>
        <end position="112"/>
    </location>
</feature>
<sequence length="531" mass="58701">MSSEKVNEKQELDSASNSHASASEIDLYSFHEQRAGRLIIDPAEAKVELGEAVAARLKLSADGTKVLWPQPTDSALDPQNWSDRRKTIQLIIITLAAIVPDFDSGIGIASIFALAEQYDTNVGVINNLTSNWSIFLLGWGGIMAVMLIRRLGRLPVVFWSQLLALGFLVGCTFAPNLKTFTAMRCLTAVFGTAPQVTGLYVVTDLYPFHLQARKLNIWTMGFIISPFLSPFAFGFLVARTSWRWAYGIGSIYSAIVVLLIVFFMEETMYDRTVRPIPEPTTTGLQYRIETLIGITGLKMQKYRVSWYESIMSPFRLVWRPHLLMLLIFEAMLFGFGIGINVTNAVFLGTPPPFGFGFTQFGIAGGYATPIVAVLIGELVGRYTNDFIMNASIRRNKGVFEAESRLWACYIAVPLYICGFLTLGASLQKHLSVGALIMGWGIAEFSIMINTVAVYAYCNDAFPKHQGEISALINLCRVLGGFSVAYFQVPWALKHGAIQTFGGEAAIVAGLFLLFIPFLQWKGSDLRVSGVY</sequence>
<feature type="transmembrane region" description="Helical" evidence="5">
    <location>
        <begin position="500"/>
        <end position="518"/>
    </location>
</feature>
<feature type="transmembrane region" description="Helical" evidence="5">
    <location>
        <begin position="468"/>
        <end position="488"/>
    </location>
</feature>
<feature type="transmembrane region" description="Helical" evidence="5">
    <location>
        <begin position="181"/>
        <end position="203"/>
    </location>
</feature>
<keyword evidence="4 5" id="KW-0472">Membrane</keyword>
<dbReference type="EMBL" id="KL142388">
    <property type="protein sequence ID" value="KDR72507.1"/>
    <property type="molecule type" value="Genomic_DNA"/>
</dbReference>
<dbReference type="HOGENOM" id="CLU_008455_13_8_1"/>
<reference evidence="7" key="1">
    <citation type="journal article" date="2014" name="Proc. Natl. Acad. Sci. U.S.A.">
        <title>Extensive sampling of basidiomycete genomes demonstrates inadequacy of the white-rot/brown-rot paradigm for wood decay fungi.</title>
        <authorList>
            <person name="Riley R."/>
            <person name="Salamov A.A."/>
            <person name="Brown D.W."/>
            <person name="Nagy L.G."/>
            <person name="Floudas D."/>
            <person name="Held B.W."/>
            <person name="Levasseur A."/>
            <person name="Lombard V."/>
            <person name="Morin E."/>
            <person name="Otillar R."/>
            <person name="Lindquist E.A."/>
            <person name="Sun H."/>
            <person name="LaButti K.M."/>
            <person name="Schmutz J."/>
            <person name="Jabbour D."/>
            <person name="Luo H."/>
            <person name="Baker S.E."/>
            <person name="Pisabarro A.G."/>
            <person name="Walton J.D."/>
            <person name="Blanchette R.A."/>
            <person name="Henrissat B."/>
            <person name="Martin F."/>
            <person name="Cullen D."/>
            <person name="Hibbett D.S."/>
            <person name="Grigoriev I.V."/>
        </authorList>
    </citation>
    <scope>NUCLEOTIDE SEQUENCE [LARGE SCALE GENOMIC DNA]</scope>
    <source>
        <strain evidence="7">CBS 339.88</strain>
    </source>
</reference>
<comment type="subcellular location">
    <subcellularLocation>
        <location evidence="1">Membrane</location>
        <topology evidence="1">Multi-pass membrane protein</topology>
    </subcellularLocation>
</comment>
<dbReference type="OrthoDB" id="2533084at2759"/>
<feature type="transmembrane region" description="Helical" evidence="5">
    <location>
        <begin position="366"/>
        <end position="384"/>
    </location>
</feature>
<evidence type="ECO:0000256" key="3">
    <source>
        <dbReference type="ARBA" id="ARBA00022989"/>
    </source>
</evidence>
<evidence type="ECO:0000256" key="5">
    <source>
        <dbReference type="SAM" id="Phobius"/>
    </source>
</evidence>
<protein>
    <recommendedName>
        <fullName evidence="8">Major facilitator superfamily (MFS) profile domain-containing protein</fullName>
    </recommendedName>
</protein>
<evidence type="ECO:0000256" key="4">
    <source>
        <dbReference type="ARBA" id="ARBA00023136"/>
    </source>
</evidence>
<dbReference type="GO" id="GO:0005886">
    <property type="term" value="C:plasma membrane"/>
    <property type="evidence" value="ECO:0007669"/>
    <property type="project" value="TreeGrafter"/>
</dbReference>
<dbReference type="Proteomes" id="UP000027222">
    <property type="component" value="Unassembled WGS sequence"/>
</dbReference>
<accession>A0A067SR72</accession>